<dbReference type="AlphaFoldDB" id="A0A011Q7Z9"/>
<dbReference type="InterPro" id="IPR052022">
    <property type="entry name" value="26kDa_periplasmic_antigen"/>
</dbReference>
<dbReference type="Proteomes" id="UP000022141">
    <property type="component" value="Unassembled WGS sequence"/>
</dbReference>
<accession>A0A011Q7Z9</accession>
<protein>
    <submittedName>
        <fullName evidence="2">Periplasmic/secreted protein</fullName>
    </submittedName>
</protein>
<dbReference type="PANTHER" id="PTHR34387:SF1">
    <property type="entry name" value="PERIPLASMIC IMMUNOGENIC PROTEIN"/>
    <property type="match status" value="1"/>
</dbReference>
<dbReference type="Pfam" id="PF04402">
    <property type="entry name" value="SIMPL"/>
    <property type="match status" value="1"/>
</dbReference>
<feature type="signal peptide" evidence="1">
    <location>
        <begin position="1"/>
        <end position="24"/>
    </location>
</feature>
<dbReference type="PANTHER" id="PTHR34387">
    <property type="entry name" value="SLR1258 PROTEIN"/>
    <property type="match status" value="1"/>
</dbReference>
<dbReference type="EMBL" id="JEMY01000056">
    <property type="protein sequence ID" value="EXI85362.1"/>
    <property type="molecule type" value="Genomic_DNA"/>
</dbReference>
<evidence type="ECO:0000256" key="1">
    <source>
        <dbReference type="SAM" id="SignalP"/>
    </source>
</evidence>
<evidence type="ECO:0000313" key="2">
    <source>
        <dbReference type="EMBL" id="EXI85362.1"/>
    </source>
</evidence>
<comment type="caution">
    <text evidence="2">The sequence shown here is derived from an EMBL/GenBank/DDBJ whole genome shotgun (WGS) entry which is preliminary data.</text>
</comment>
<dbReference type="GO" id="GO:0006974">
    <property type="term" value="P:DNA damage response"/>
    <property type="evidence" value="ECO:0007669"/>
    <property type="project" value="TreeGrafter"/>
</dbReference>
<feature type="chain" id="PRO_5001463190" evidence="1">
    <location>
        <begin position="25"/>
        <end position="233"/>
    </location>
</feature>
<dbReference type="PATRIC" id="fig|1454004.3.peg.3584"/>
<keyword evidence="1" id="KW-0732">Signal</keyword>
<dbReference type="eggNOG" id="COG3471">
    <property type="taxonomic scope" value="Bacteria"/>
</dbReference>
<dbReference type="InterPro" id="IPR007497">
    <property type="entry name" value="SIMPL/DUF541"/>
</dbReference>
<dbReference type="Gene3D" id="3.30.110.170">
    <property type="entry name" value="Protein of unknown function (DUF541), domain 1"/>
    <property type="match status" value="1"/>
</dbReference>
<gene>
    <name evidence="2" type="ORF">AW11_03485</name>
</gene>
<evidence type="ECO:0000313" key="3">
    <source>
        <dbReference type="Proteomes" id="UP000022141"/>
    </source>
</evidence>
<proteinExistence type="predicted"/>
<sequence>MTFIRPLLHATPLLLMVLATPAPAAASDEAPITTVELSAEAERPAANDLARASVFAEASGATPAEPAGRVNKLISDALKTARTYAKVRAQSGATHTYPIYGKDARIEAWRMRSELTLESRDSAALSELLGQLQTALGVANLIMLPSPETRKQAENEAIIEAIAAFRERARTVADALRKDYRIKQLSIGSGGRPPAQPRMRSAALASADAAPMPIEAGETLIRATISGQIELTD</sequence>
<reference evidence="2" key="1">
    <citation type="submission" date="2014-02" db="EMBL/GenBank/DDBJ databases">
        <title>Expanding our view of genomic diversity in Candidatus Accumulibacter clades.</title>
        <authorList>
            <person name="Skennerton C.T."/>
            <person name="Barr J.J."/>
            <person name="Slater F.R."/>
            <person name="Bond P.L."/>
            <person name="Tyson G.W."/>
        </authorList>
    </citation>
    <scope>NUCLEOTIDE SEQUENCE [LARGE SCALE GENOMIC DNA]</scope>
</reference>
<organism evidence="2 3">
    <name type="scientific">Accumulibacter regalis</name>
    <dbReference type="NCBI Taxonomy" id="522306"/>
    <lineage>
        <taxon>Bacteria</taxon>
        <taxon>Pseudomonadati</taxon>
        <taxon>Pseudomonadota</taxon>
        <taxon>Betaproteobacteria</taxon>
        <taxon>Candidatus Accumulibacter</taxon>
    </lineage>
</organism>
<dbReference type="STRING" id="1454004.AW11_03485"/>
<dbReference type="Gene3D" id="3.30.70.2970">
    <property type="entry name" value="Protein of unknown function (DUF541), domain 2"/>
    <property type="match status" value="1"/>
</dbReference>
<keyword evidence="3" id="KW-1185">Reference proteome</keyword>
<name>A0A011Q7Z9_ACCRE</name>